<organism evidence="1 2">
    <name type="scientific">Ogataea polymorpha</name>
    <dbReference type="NCBI Taxonomy" id="460523"/>
    <lineage>
        <taxon>Eukaryota</taxon>
        <taxon>Fungi</taxon>
        <taxon>Dikarya</taxon>
        <taxon>Ascomycota</taxon>
        <taxon>Saccharomycotina</taxon>
        <taxon>Pichiomycetes</taxon>
        <taxon>Pichiales</taxon>
        <taxon>Pichiaceae</taxon>
        <taxon>Ogataea</taxon>
    </lineage>
</organism>
<dbReference type="AlphaFoldDB" id="A0A9P8PKW2"/>
<dbReference type="EMBL" id="JAEUBD010000526">
    <property type="protein sequence ID" value="KAH3674063.1"/>
    <property type="molecule type" value="Genomic_DNA"/>
</dbReference>
<comment type="caution">
    <text evidence="1">The sequence shown here is derived from an EMBL/GenBank/DDBJ whole genome shotgun (WGS) entry which is preliminary data.</text>
</comment>
<proteinExistence type="predicted"/>
<protein>
    <submittedName>
        <fullName evidence="1">Uncharacterized protein</fullName>
    </submittedName>
</protein>
<dbReference type="Proteomes" id="UP000788993">
    <property type="component" value="Unassembled WGS sequence"/>
</dbReference>
<accession>A0A9P8PKW2</accession>
<sequence>MGPESAESHIKNYLRNRLHNVASFRNIDTVQELSDILVSDPADLLNVCARLRHVLERVSLDNELVFLGGGDDGLAALPHLDFSEPFFSQEVSDLDVLLTILVHNVDVDREVGIHKPHLVSEADSDALDQVGNDRFHGSQRGDMFSVSVVNSDFNLCIGQLGEGNIDVAQVFLQFTARASHEDVTRLNDERHVLRNVEDFGGLDILHSGIREKIFIPIIWLALLWLPSSLKNSPLY</sequence>
<name>A0A9P8PKW2_9ASCO</name>
<gene>
    <name evidence="1" type="ORF">OGATHE_002043</name>
</gene>
<keyword evidence="2" id="KW-1185">Reference proteome</keyword>
<evidence type="ECO:0000313" key="1">
    <source>
        <dbReference type="EMBL" id="KAH3674063.1"/>
    </source>
</evidence>
<evidence type="ECO:0000313" key="2">
    <source>
        <dbReference type="Proteomes" id="UP000788993"/>
    </source>
</evidence>
<reference evidence="1" key="1">
    <citation type="journal article" date="2021" name="Open Biol.">
        <title>Shared evolutionary footprints suggest mitochondrial oxidative damage underlies multiple complex I losses in fungi.</title>
        <authorList>
            <person name="Schikora-Tamarit M.A."/>
            <person name="Marcet-Houben M."/>
            <person name="Nosek J."/>
            <person name="Gabaldon T."/>
        </authorList>
    </citation>
    <scope>NUCLEOTIDE SEQUENCE</scope>
    <source>
        <strain evidence="1">NCAIM Y.01608</strain>
    </source>
</reference>
<reference evidence="1" key="2">
    <citation type="submission" date="2021-01" db="EMBL/GenBank/DDBJ databases">
        <authorList>
            <person name="Schikora-Tamarit M.A."/>
        </authorList>
    </citation>
    <scope>NUCLEOTIDE SEQUENCE</scope>
    <source>
        <strain evidence="1">NCAIM Y.01608</strain>
    </source>
</reference>